<dbReference type="AlphaFoldDB" id="L2G6E7"/>
<organism evidence="2">
    <name type="scientific">Colletotrichum fructicola (strain Nara gc5)</name>
    <name type="common">Anthracnose fungus</name>
    <name type="synonym">Colletotrichum gloeosporioides (strain Nara gc5)</name>
    <dbReference type="NCBI Taxonomy" id="1213859"/>
    <lineage>
        <taxon>Eukaryota</taxon>
        <taxon>Fungi</taxon>
        <taxon>Dikarya</taxon>
        <taxon>Ascomycota</taxon>
        <taxon>Pezizomycotina</taxon>
        <taxon>Sordariomycetes</taxon>
        <taxon>Hypocreomycetidae</taxon>
        <taxon>Glomerellales</taxon>
        <taxon>Glomerellaceae</taxon>
        <taxon>Colletotrichum</taxon>
        <taxon>Colletotrichum gloeosporioides species complex</taxon>
    </lineage>
</organism>
<dbReference type="PANTHER" id="PTHR33112">
    <property type="entry name" value="DOMAIN PROTEIN, PUTATIVE-RELATED"/>
    <property type="match status" value="1"/>
</dbReference>
<evidence type="ECO:0000313" key="2">
    <source>
        <dbReference type="EMBL" id="ELA34187.1"/>
    </source>
</evidence>
<dbReference type="InterPro" id="IPR010730">
    <property type="entry name" value="HET"/>
</dbReference>
<name>L2G6E7_COLFN</name>
<dbReference type="EMBL" id="ANPB02000006">
    <property type="protein sequence ID" value="KAF4481519.1"/>
    <property type="molecule type" value="Genomic_DNA"/>
</dbReference>
<evidence type="ECO:0000259" key="1">
    <source>
        <dbReference type="Pfam" id="PF06985"/>
    </source>
</evidence>
<sequence length="677" mass="77294">MLCDVCKDGIEGIWDPSRTKRVGKLEEFEAQRRSRLDEPRDGFAEYWSSLSEDRDNFGDLEPNECLFIHHKTAASFMASVHEGCAMCNDSRVLFDIPNSPQEQEEYSRCYFSVFSIDIHWKYSWFRITISGKAYGTMTHAIDAIDIKADHNINFDFEASTNSASTWSIIDDWMEKCTESHQACRQPDLATSYRPTRLLQMNESNSFRLVEGSECPAAMQYAALSYCWGSKPAHSLLRLLRSTRSGLSEWQPVSGLPKTFRDAMNIAQRLGVHYLWIDRLCIFQDSAEDWRHEASTMQDVYRNAYIGIGALGAKDDEGGCFFERDPAKVGPTVLSVKMEPDGKTMNFMSGDEYFCSWRYTFEHEPLCQRSWVVQERLLAPRTLYFGSKQVFWECRARNCCEMHPEGMDSCQDDPKETPTEKPWKQLLAAERDYNSPSHRHELFVEWDVIVQHYANLQLTRASDKLIALSGLANDMQKRLNEWQPGPHRYLAGLWEDEPIRQLTWFVSGSAKRASQYRAPSWSWACLDGKVTPGMMMTKAGKCVELASIISAEMVYPSKEETGEVKSGILTLEGPCMWAKLQLQAKTGPNSAMVSPLPGLRGHVRFDTLNDVTGEAFLLWTYYDTGLGRFDVDGADMRGLVLALIENDRYRRLRSISASGHEADIEFVEALPKTRVRII</sequence>
<keyword evidence="4" id="KW-1185">Reference proteome</keyword>
<dbReference type="STRING" id="1213859.L2G6E7"/>
<dbReference type="EMBL" id="KB020626">
    <property type="protein sequence ID" value="ELA34187.1"/>
    <property type="molecule type" value="Genomic_DNA"/>
</dbReference>
<dbReference type="HOGENOM" id="CLU_002639_3_0_1"/>
<gene>
    <name evidence="2" type="ORF">CGGC5_5926</name>
    <name evidence="3" type="ORF">CGGC5_v010496</name>
</gene>
<proteinExistence type="predicted"/>
<feature type="domain" description="Heterokaryon incompatibility" evidence="1">
    <location>
        <begin position="220"/>
        <end position="374"/>
    </location>
</feature>
<evidence type="ECO:0000313" key="4">
    <source>
        <dbReference type="Proteomes" id="UP000011096"/>
    </source>
</evidence>
<reference evidence="2" key="1">
    <citation type="submission" date="2012-08" db="EMBL/GenBank/DDBJ databases">
        <title>Genome analysis of Colletotrichum orbiculare and Colletotrichum fructicola.</title>
        <authorList>
            <person name="Gan P.H.P."/>
            <person name="Ikeda K."/>
            <person name="Irieda H."/>
            <person name="Narusaka M."/>
            <person name="O'Connell R.J."/>
            <person name="Narusaka Y."/>
            <person name="Takano Y."/>
            <person name="Kubo Y."/>
            <person name="Shirasu K."/>
        </authorList>
    </citation>
    <scope>NUCLEOTIDE SEQUENCE</scope>
    <source>
        <strain evidence="2">Nara gc5</strain>
    </source>
</reference>
<dbReference type="PANTHER" id="PTHR33112:SF16">
    <property type="entry name" value="HETEROKARYON INCOMPATIBILITY DOMAIN-CONTAINING PROTEIN"/>
    <property type="match status" value="1"/>
</dbReference>
<accession>L2G6E7</accession>
<protein>
    <submittedName>
        <fullName evidence="2">Heterokaryon incompatibility protein</fullName>
    </submittedName>
</protein>
<dbReference type="Proteomes" id="UP000011096">
    <property type="component" value="Unassembled WGS sequence"/>
</dbReference>
<reference evidence="3 4" key="3">
    <citation type="submission" date="2020-04" db="EMBL/GenBank/DDBJ databases">
        <title>Genome sequencing and assembly of multiple isolates from the Colletotrichum gloeosporioides species complex.</title>
        <authorList>
            <person name="Gan P."/>
            <person name="Shirasu K."/>
        </authorList>
    </citation>
    <scope>NUCLEOTIDE SEQUENCE [LARGE SCALE GENOMIC DNA]</scope>
    <source>
        <strain evidence="3 4">Nara gc5</strain>
    </source>
</reference>
<reference evidence="3 4" key="2">
    <citation type="submission" date="2012-08" db="EMBL/GenBank/DDBJ databases">
        <authorList>
            <person name="Gan P.H.P."/>
            <person name="Ikeda K."/>
            <person name="Irieda H."/>
            <person name="Narusaka M."/>
            <person name="O'Connell R.J."/>
            <person name="Narusaka Y."/>
            <person name="Takano Y."/>
            <person name="Kubo Y."/>
            <person name="Shirasu K."/>
        </authorList>
    </citation>
    <scope>NUCLEOTIDE SEQUENCE [LARGE SCALE GENOMIC DNA]</scope>
    <source>
        <strain evidence="3 4">Nara gc5</strain>
    </source>
</reference>
<dbReference type="OrthoDB" id="4841500at2759"/>
<dbReference type="Pfam" id="PF06985">
    <property type="entry name" value="HET"/>
    <property type="match status" value="1"/>
</dbReference>
<evidence type="ECO:0000313" key="3">
    <source>
        <dbReference type="EMBL" id="KAF4481519.1"/>
    </source>
</evidence>
<dbReference type="InParanoid" id="L2G6E7"/>